<dbReference type="PANTHER" id="PTHR43794:SF11">
    <property type="entry name" value="AMIDOHYDROLASE-RELATED DOMAIN-CONTAINING PROTEIN"/>
    <property type="match status" value="1"/>
</dbReference>
<keyword evidence="1" id="KW-0378">Hydrolase</keyword>
<dbReference type="Gene3D" id="3.20.20.140">
    <property type="entry name" value="Metal-dependent hydrolases"/>
    <property type="match status" value="1"/>
</dbReference>
<evidence type="ECO:0000313" key="2">
    <source>
        <dbReference type="EMBL" id="MDY0394637.1"/>
    </source>
</evidence>
<dbReference type="PANTHER" id="PTHR43794">
    <property type="entry name" value="AMINOHYDROLASE SSNA-RELATED"/>
    <property type="match status" value="1"/>
</dbReference>
<protein>
    <recommendedName>
        <fullName evidence="4">Amidohydrolase family protein</fullName>
    </recommendedName>
</protein>
<dbReference type="InterPro" id="IPR011059">
    <property type="entry name" value="Metal-dep_hydrolase_composite"/>
</dbReference>
<reference evidence="2 3" key="1">
    <citation type="submission" date="2023-10" db="EMBL/GenBank/DDBJ databases">
        <title>Virgibacillus halophilus 5B73C genome.</title>
        <authorList>
            <person name="Miliotis G."/>
            <person name="Sengupta P."/>
            <person name="Hameed A."/>
            <person name="Chuvochina M."/>
            <person name="Mcdonagh F."/>
            <person name="Simpson A.C."/>
            <person name="Singh N.K."/>
            <person name="Rekha P.D."/>
            <person name="Raman K."/>
            <person name="Hugenholtz P."/>
            <person name="Venkateswaran K."/>
        </authorList>
    </citation>
    <scope>NUCLEOTIDE SEQUENCE [LARGE SCALE GENOMIC DNA]</scope>
    <source>
        <strain evidence="2 3">5B73C</strain>
    </source>
</reference>
<sequence length="86" mass="9535">MEKDHTHSADLIIDNCSILTSAFEFKNNQCIVIKNKKIEAIGDQSVLAGTYHAAEQLSGKGKLVMPGLIDAHTHTNQQLLRGENYR</sequence>
<gene>
    <name evidence="2" type="ORF">RWE15_09465</name>
</gene>
<comment type="caution">
    <text evidence="2">The sequence shown here is derived from an EMBL/GenBank/DDBJ whole genome shotgun (WGS) entry which is preliminary data.</text>
</comment>
<accession>A0ABU5C5M9</accession>
<evidence type="ECO:0008006" key="4">
    <source>
        <dbReference type="Google" id="ProtNLM"/>
    </source>
</evidence>
<dbReference type="Proteomes" id="UP001281447">
    <property type="component" value="Unassembled WGS sequence"/>
</dbReference>
<proteinExistence type="predicted"/>
<keyword evidence="3" id="KW-1185">Reference proteome</keyword>
<evidence type="ECO:0000256" key="1">
    <source>
        <dbReference type="ARBA" id="ARBA00022801"/>
    </source>
</evidence>
<dbReference type="Gene3D" id="2.30.40.10">
    <property type="entry name" value="Urease, subunit C, domain 1"/>
    <property type="match status" value="1"/>
</dbReference>
<dbReference type="InterPro" id="IPR050287">
    <property type="entry name" value="MTA/SAH_deaminase"/>
</dbReference>
<dbReference type="EMBL" id="JAWDIP010000003">
    <property type="protein sequence ID" value="MDY0394637.1"/>
    <property type="molecule type" value="Genomic_DNA"/>
</dbReference>
<name>A0ABU5C5M9_9BACI</name>
<evidence type="ECO:0000313" key="3">
    <source>
        <dbReference type="Proteomes" id="UP001281447"/>
    </source>
</evidence>
<dbReference type="SUPFAM" id="SSF51338">
    <property type="entry name" value="Composite domain of metallo-dependent hydrolases"/>
    <property type="match status" value="1"/>
</dbReference>
<organism evidence="2 3">
    <name type="scientific">Tigheibacillus halophilus</name>
    <dbReference type="NCBI Taxonomy" id="361280"/>
    <lineage>
        <taxon>Bacteria</taxon>
        <taxon>Bacillati</taxon>
        <taxon>Bacillota</taxon>
        <taxon>Bacilli</taxon>
        <taxon>Bacillales</taxon>
        <taxon>Bacillaceae</taxon>
        <taxon>Tigheibacillus</taxon>
    </lineage>
</organism>